<dbReference type="SUPFAM" id="SSF54211">
    <property type="entry name" value="Ribosomal protein S5 domain 2-like"/>
    <property type="match status" value="1"/>
</dbReference>
<keyword evidence="5" id="KW-0698">rRNA processing</keyword>
<dbReference type="Pfam" id="PF03725">
    <property type="entry name" value="RNase_PH_C"/>
    <property type="match status" value="1"/>
</dbReference>
<keyword evidence="6" id="KW-0271">Exosome</keyword>
<dbReference type="InterPro" id="IPR036345">
    <property type="entry name" value="ExoRNase_PH_dom2_sf"/>
</dbReference>
<gene>
    <name evidence="12" type="primary">Exosc8-L</name>
    <name evidence="12" type="ORF">Hamer_G000703</name>
</gene>
<evidence type="ECO:0000313" key="12">
    <source>
        <dbReference type="EMBL" id="KAG7171792.1"/>
    </source>
</evidence>
<comment type="similarity">
    <text evidence="3">Belongs to the RNase PH family.</text>
</comment>
<dbReference type="Pfam" id="PF01138">
    <property type="entry name" value="RNase_PH"/>
    <property type="match status" value="1"/>
</dbReference>
<keyword evidence="13" id="KW-1185">Reference proteome</keyword>
<feature type="domain" description="Exoribonuclease phosphorolytic" evidence="11">
    <location>
        <begin position="193"/>
        <end position="244"/>
    </location>
</feature>
<keyword evidence="8" id="KW-0539">Nucleus</keyword>
<dbReference type="CDD" id="cd11369">
    <property type="entry name" value="RNase_PH_RRP43"/>
    <property type="match status" value="1"/>
</dbReference>
<accession>A0A8J5N251</accession>
<dbReference type="GO" id="GO:0035925">
    <property type="term" value="F:mRNA 3'-UTR AU-rich region binding"/>
    <property type="evidence" value="ECO:0007669"/>
    <property type="project" value="TreeGrafter"/>
</dbReference>
<dbReference type="GO" id="GO:0000177">
    <property type="term" value="C:cytoplasmic exosome (RNase complex)"/>
    <property type="evidence" value="ECO:0007669"/>
    <property type="project" value="TreeGrafter"/>
</dbReference>
<dbReference type="Proteomes" id="UP000747542">
    <property type="component" value="Unassembled WGS sequence"/>
</dbReference>
<dbReference type="GO" id="GO:0071028">
    <property type="term" value="P:nuclear mRNA surveillance"/>
    <property type="evidence" value="ECO:0007669"/>
    <property type="project" value="TreeGrafter"/>
</dbReference>
<dbReference type="InterPro" id="IPR050590">
    <property type="entry name" value="Exosome_comp_Rrp42_subfam"/>
</dbReference>
<dbReference type="GO" id="GO:0034473">
    <property type="term" value="P:U1 snRNA 3'-end processing"/>
    <property type="evidence" value="ECO:0007669"/>
    <property type="project" value="TreeGrafter"/>
</dbReference>
<dbReference type="PANTHER" id="PTHR11097:SF9">
    <property type="entry name" value="EXOSOME COMPLEX COMPONENT RRP43"/>
    <property type="match status" value="1"/>
</dbReference>
<dbReference type="Gene3D" id="3.30.230.70">
    <property type="entry name" value="GHMP Kinase, N-terminal domain"/>
    <property type="match status" value="1"/>
</dbReference>
<dbReference type="GO" id="GO:0071035">
    <property type="term" value="P:nuclear polyadenylation-dependent rRNA catabolic process"/>
    <property type="evidence" value="ECO:0007669"/>
    <property type="project" value="TreeGrafter"/>
</dbReference>
<proteinExistence type="inferred from homology"/>
<evidence type="ECO:0000256" key="2">
    <source>
        <dbReference type="ARBA" id="ARBA00004604"/>
    </source>
</evidence>
<dbReference type="GO" id="GO:0000467">
    <property type="term" value="P:exonucleolytic trimming to generate mature 3'-end of 5.8S rRNA from tricistronic rRNA transcript (SSU-rRNA, 5.8S rRNA, LSU-rRNA)"/>
    <property type="evidence" value="ECO:0007669"/>
    <property type="project" value="TreeGrafter"/>
</dbReference>
<protein>
    <recommendedName>
        <fullName evidence="9">Ribosomal RNA-processing protein 43</fullName>
    </recommendedName>
</protein>
<name>A0A8J5N251_HOMAM</name>
<evidence type="ECO:0000256" key="1">
    <source>
        <dbReference type="ARBA" id="ARBA00004496"/>
    </source>
</evidence>
<dbReference type="FunFam" id="3.30.230.70:FF:000017">
    <property type="entry name" value="Exosome complex component Rrp42"/>
    <property type="match status" value="1"/>
</dbReference>
<evidence type="ECO:0000256" key="8">
    <source>
        <dbReference type="ARBA" id="ARBA00023242"/>
    </source>
</evidence>
<dbReference type="GO" id="GO:0034475">
    <property type="term" value="P:U4 snRNA 3'-end processing"/>
    <property type="evidence" value="ECO:0007669"/>
    <property type="project" value="TreeGrafter"/>
</dbReference>
<evidence type="ECO:0000313" key="13">
    <source>
        <dbReference type="Proteomes" id="UP000747542"/>
    </source>
</evidence>
<evidence type="ECO:0000259" key="11">
    <source>
        <dbReference type="Pfam" id="PF03725"/>
    </source>
</evidence>
<dbReference type="GO" id="GO:0071038">
    <property type="term" value="P:TRAMP-dependent tRNA surveillance pathway"/>
    <property type="evidence" value="ECO:0007669"/>
    <property type="project" value="TreeGrafter"/>
</dbReference>
<dbReference type="InterPro" id="IPR020568">
    <property type="entry name" value="Ribosomal_Su5_D2-typ_SF"/>
</dbReference>
<dbReference type="InterPro" id="IPR027408">
    <property type="entry name" value="PNPase/RNase_PH_dom_sf"/>
</dbReference>
<organism evidence="12 13">
    <name type="scientific">Homarus americanus</name>
    <name type="common">American lobster</name>
    <dbReference type="NCBI Taxonomy" id="6706"/>
    <lineage>
        <taxon>Eukaryota</taxon>
        <taxon>Metazoa</taxon>
        <taxon>Ecdysozoa</taxon>
        <taxon>Arthropoda</taxon>
        <taxon>Crustacea</taxon>
        <taxon>Multicrustacea</taxon>
        <taxon>Malacostraca</taxon>
        <taxon>Eumalacostraca</taxon>
        <taxon>Eucarida</taxon>
        <taxon>Decapoda</taxon>
        <taxon>Pleocyemata</taxon>
        <taxon>Astacidea</taxon>
        <taxon>Nephropoidea</taxon>
        <taxon>Nephropidae</taxon>
        <taxon>Homarus</taxon>
    </lineage>
</organism>
<dbReference type="EMBL" id="JAHLQT010011632">
    <property type="protein sequence ID" value="KAG7171792.1"/>
    <property type="molecule type" value="Genomic_DNA"/>
</dbReference>
<reference evidence="12" key="1">
    <citation type="journal article" date="2021" name="Sci. Adv.">
        <title>The American lobster genome reveals insights on longevity, neural, and immune adaptations.</title>
        <authorList>
            <person name="Polinski J.M."/>
            <person name="Zimin A.V."/>
            <person name="Clark K.F."/>
            <person name="Kohn A.B."/>
            <person name="Sadowski N."/>
            <person name="Timp W."/>
            <person name="Ptitsyn A."/>
            <person name="Khanna P."/>
            <person name="Romanova D.Y."/>
            <person name="Williams P."/>
            <person name="Greenwood S.J."/>
            <person name="Moroz L.L."/>
            <person name="Walt D.R."/>
            <person name="Bodnar A.G."/>
        </authorList>
    </citation>
    <scope>NUCLEOTIDE SEQUENCE</scope>
    <source>
        <strain evidence="12">GMGI-L3</strain>
    </source>
</reference>
<comment type="subcellular location">
    <subcellularLocation>
        <location evidence="1">Cytoplasm</location>
    </subcellularLocation>
    <subcellularLocation>
        <location evidence="2">Nucleus</location>
        <location evidence="2">Nucleolus</location>
    </subcellularLocation>
</comment>
<dbReference type="GO" id="GO:0000176">
    <property type="term" value="C:nuclear exosome (RNase complex)"/>
    <property type="evidence" value="ECO:0007669"/>
    <property type="project" value="TreeGrafter"/>
</dbReference>
<evidence type="ECO:0000256" key="4">
    <source>
        <dbReference type="ARBA" id="ARBA00022490"/>
    </source>
</evidence>
<dbReference type="InterPro" id="IPR001247">
    <property type="entry name" value="ExoRNase_PH_dom1"/>
</dbReference>
<dbReference type="SUPFAM" id="SSF55666">
    <property type="entry name" value="Ribonuclease PH domain 2-like"/>
    <property type="match status" value="1"/>
</dbReference>
<keyword evidence="4" id="KW-0963">Cytoplasm</keyword>
<comment type="caution">
    <text evidence="12">The sequence shown here is derived from an EMBL/GenBank/DDBJ whole genome shotgun (WGS) entry which is preliminary data.</text>
</comment>
<evidence type="ECO:0000256" key="3">
    <source>
        <dbReference type="ARBA" id="ARBA00006678"/>
    </source>
</evidence>
<sequence>MTSLETWKTFEPESYYKSFLEKNKRPDGRGLMKVRPITIKIGTVTTAEGSSTVRVGHTTVMCGIKAEIATPALRNPDEGFIVPNVELYPCSSPKIKMGPPGEKAMGTSQFLKNVLHSSGVLDLKDLCIVPNKLAWCLYCDVACINYDGNLYDAALTAIMAALQNVRLPVVSYDAENDKTSVASERTLPLMIKLMDPTAEDESQGSGEVVVVLLENGSLCTTHKPGGQLILPNILDDFVKLAKKRVKVVNNLIDRVLTERMDTS</sequence>
<keyword evidence="7" id="KW-0694">RNA-binding</keyword>
<evidence type="ECO:0000259" key="10">
    <source>
        <dbReference type="Pfam" id="PF01138"/>
    </source>
</evidence>
<dbReference type="InterPro" id="IPR033196">
    <property type="entry name" value="Rrp43"/>
</dbReference>
<dbReference type="GO" id="GO:0016075">
    <property type="term" value="P:rRNA catabolic process"/>
    <property type="evidence" value="ECO:0007669"/>
    <property type="project" value="TreeGrafter"/>
</dbReference>
<dbReference type="GO" id="GO:0005730">
    <property type="term" value="C:nucleolus"/>
    <property type="evidence" value="ECO:0007669"/>
    <property type="project" value="UniProtKB-SubCell"/>
</dbReference>
<dbReference type="PANTHER" id="PTHR11097">
    <property type="entry name" value="EXOSOME COMPLEX EXONUCLEASE RIBOSOMAL RNA PROCESSING PROTEIN"/>
    <property type="match status" value="1"/>
</dbReference>
<dbReference type="InterPro" id="IPR015847">
    <property type="entry name" value="ExoRNase_PH_dom2"/>
</dbReference>
<evidence type="ECO:0000256" key="9">
    <source>
        <dbReference type="ARBA" id="ARBA00030617"/>
    </source>
</evidence>
<dbReference type="GO" id="GO:0034476">
    <property type="term" value="P:U5 snRNA 3'-end processing"/>
    <property type="evidence" value="ECO:0007669"/>
    <property type="project" value="TreeGrafter"/>
</dbReference>
<evidence type="ECO:0000256" key="7">
    <source>
        <dbReference type="ARBA" id="ARBA00022884"/>
    </source>
</evidence>
<feature type="domain" description="Exoribonuclease phosphorolytic" evidence="10">
    <location>
        <begin position="34"/>
        <end position="168"/>
    </location>
</feature>
<evidence type="ECO:0000256" key="6">
    <source>
        <dbReference type="ARBA" id="ARBA00022835"/>
    </source>
</evidence>
<evidence type="ECO:0000256" key="5">
    <source>
        <dbReference type="ARBA" id="ARBA00022552"/>
    </source>
</evidence>
<dbReference type="AlphaFoldDB" id="A0A8J5N251"/>